<evidence type="ECO:0000256" key="2">
    <source>
        <dbReference type="ARBA" id="ARBA00022478"/>
    </source>
</evidence>
<evidence type="ECO:0000313" key="6">
    <source>
        <dbReference type="EMBL" id="CRG83722.1"/>
    </source>
</evidence>
<dbReference type="EMBL" id="CVMT01000001">
    <property type="protein sequence ID" value="CRG83722.1"/>
    <property type="molecule type" value="Genomic_DNA"/>
</dbReference>
<dbReference type="GO" id="GO:0003677">
    <property type="term" value="F:DNA binding"/>
    <property type="evidence" value="ECO:0007669"/>
    <property type="project" value="InterPro"/>
</dbReference>
<evidence type="ECO:0000256" key="1">
    <source>
        <dbReference type="ARBA" id="ARBA00004123"/>
    </source>
</evidence>
<dbReference type="STRING" id="28573.A0A0U1LLP7"/>
<feature type="compositionally biased region" description="Polar residues" evidence="5">
    <location>
        <begin position="43"/>
        <end position="58"/>
    </location>
</feature>
<dbReference type="PANTHER" id="PTHR13408">
    <property type="entry name" value="DNA-DIRECTED RNA POLYMERASE III"/>
    <property type="match status" value="1"/>
</dbReference>
<comment type="subcellular location">
    <subcellularLocation>
        <location evidence="1">Nucleus</location>
    </subcellularLocation>
</comment>
<proteinExistence type="predicted"/>
<keyword evidence="7" id="KW-1185">Reference proteome</keyword>
<dbReference type="Proteomes" id="UP000054383">
    <property type="component" value="Unassembled WGS sequence"/>
</dbReference>
<organism evidence="6 7">
    <name type="scientific">Talaromyces islandicus</name>
    <name type="common">Penicillium islandicum</name>
    <dbReference type="NCBI Taxonomy" id="28573"/>
    <lineage>
        <taxon>Eukaryota</taxon>
        <taxon>Fungi</taxon>
        <taxon>Dikarya</taxon>
        <taxon>Ascomycota</taxon>
        <taxon>Pezizomycotina</taxon>
        <taxon>Eurotiomycetes</taxon>
        <taxon>Eurotiomycetidae</taxon>
        <taxon>Eurotiales</taxon>
        <taxon>Trichocomaceae</taxon>
        <taxon>Talaromyces</taxon>
        <taxon>Talaromyces sect. Islandici</taxon>
    </lineage>
</organism>
<feature type="compositionally biased region" description="Polar residues" evidence="5">
    <location>
        <begin position="237"/>
        <end position="247"/>
    </location>
</feature>
<feature type="region of interest" description="Disordered" evidence="5">
    <location>
        <begin position="352"/>
        <end position="385"/>
    </location>
</feature>
<keyword evidence="4" id="KW-0539">Nucleus</keyword>
<accession>A0A0U1LLP7</accession>
<feature type="compositionally biased region" description="Basic and acidic residues" evidence="5">
    <location>
        <begin position="356"/>
        <end position="385"/>
    </location>
</feature>
<keyword evidence="3" id="KW-0804">Transcription</keyword>
<evidence type="ECO:0000256" key="4">
    <source>
        <dbReference type="ARBA" id="ARBA00023242"/>
    </source>
</evidence>
<sequence>MPPKANPSASRGGRNPQASASGDGLGNATPSASSPPGRPPVQRLQSLNKRTPGPSLSNRAAIGLDNPDQPKPALKFKPRAQARRTKEERDAITKLEEERNRQRLEEAAAIQRSRLGPVKKPRGTFRGRGGGFMGPASMRGSGRGLGGRFGMDSRASSISRHSMPGWGGDEGPYYSSDEETGGIRTSIDQINLDRDGDEDEDKKGKKAVRVSRPTYRGPLPIRVLRHEHEERVVGVNTEASSSTSAELRQQAKEKGQQVDTDGSLFVPEEEPGPEIKPEPTDGDVPMSELPPAQFDDDDENPLPEQTTKARKTVTIKDPGPDPRSLLRTREDIEEFARHNEDLEMMKEILALEDEEQKTAKPSEAADTKTDSASEVKEAPEEDKVADEKHAGKLFLIQFPPLTPNLIVPGEGGTDNQNDTTEDITITHSNTRTNQPEVKAENDEDAEADIALKQPNKLVTAVEQQLPAGRVGRLNLHKSGKVTLDWGGISFELDKGADVNFNQEALIASTSATGATAEDPEEKQVWAMGELSGKFIASPEWNRLL</sequence>
<evidence type="ECO:0000313" key="7">
    <source>
        <dbReference type="Proteomes" id="UP000054383"/>
    </source>
</evidence>
<dbReference type="GO" id="GO:0042797">
    <property type="term" value="P:tRNA transcription by RNA polymerase III"/>
    <property type="evidence" value="ECO:0007669"/>
    <property type="project" value="TreeGrafter"/>
</dbReference>
<dbReference type="Pfam" id="PF05132">
    <property type="entry name" value="RNA_pol_Rpc4"/>
    <property type="match status" value="1"/>
</dbReference>
<feature type="compositionally biased region" description="Basic residues" evidence="5">
    <location>
        <begin position="74"/>
        <end position="83"/>
    </location>
</feature>
<name>A0A0U1LLP7_TALIS</name>
<gene>
    <name evidence="6" type="ORF">PISL3812_01077</name>
</gene>
<dbReference type="OMA" id="LQFPPMT"/>
<dbReference type="InterPro" id="IPR007811">
    <property type="entry name" value="RPC4"/>
</dbReference>
<keyword evidence="2" id="KW-0240">DNA-directed RNA polymerase</keyword>
<evidence type="ECO:0000256" key="3">
    <source>
        <dbReference type="ARBA" id="ARBA00023163"/>
    </source>
</evidence>
<feature type="region of interest" description="Disordered" evidence="5">
    <location>
        <begin position="1"/>
        <end position="329"/>
    </location>
</feature>
<dbReference type="PANTHER" id="PTHR13408:SF0">
    <property type="entry name" value="DNA-DIRECTED RNA POLYMERASE III SUBUNIT RPC4"/>
    <property type="match status" value="1"/>
</dbReference>
<protein>
    <recommendedName>
        <fullName evidence="8">DNA-directed RNA polymerase III subunit RPC4</fullName>
    </recommendedName>
</protein>
<dbReference type="OrthoDB" id="5836119at2759"/>
<dbReference type="AlphaFoldDB" id="A0A0U1LLP7"/>
<evidence type="ECO:0000256" key="5">
    <source>
        <dbReference type="SAM" id="MobiDB-lite"/>
    </source>
</evidence>
<feature type="compositionally biased region" description="Basic and acidic residues" evidence="5">
    <location>
        <begin position="84"/>
        <end position="106"/>
    </location>
</feature>
<evidence type="ECO:0008006" key="8">
    <source>
        <dbReference type="Google" id="ProtNLM"/>
    </source>
</evidence>
<reference evidence="6 7" key="1">
    <citation type="submission" date="2015-04" db="EMBL/GenBank/DDBJ databases">
        <authorList>
            <person name="Syromyatnikov M.Y."/>
            <person name="Popov V.N."/>
        </authorList>
    </citation>
    <scope>NUCLEOTIDE SEQUENCE [LARGE SCALE GENOMIC DNA]</scope>
    <source>
        <strain evidence="6">WF-38-12</strain>
    </source>
</reference>
<dbReference type="GO" id="GO:0005666">
    <property type="term" value="C:RNA polymerase III complex"/>
    <property type="evidence" value="ECO:0007669"/>
    <property type="project" value="InterPro"/>
</dbReference>